<evidence type="ECO:0000313" key="1">
    <source>
        <dbReference type="EMBL" id="PZQ46782.1"/>
    </source>
</evidence>
<proteinExistence type="predicted"/>
<accession>A0A2W5N002</accession>
<evidence type="ECO:0000313" key="2">
    <source>
        <dbReference type="Proteomes" id="UP000249185"/>
    </source>
</evidence>
<dbReference type="Proteomes" id="UP000249185">
    <property type="component" value="Unassembled WGS sequence"/>
</dbReference>
<gene>
    <name evidence="1" type="ORF">DI556_19245</name>
</gene>
<dbReference type="AlphaFoldDB" id="A0A2W5N002"/>
<name>A0A2W5N002_RHOSU</name>
<sequence>MLLEADSKLLEDCQLPVQLGQGPLTQAQVEKLWITDRVSLIGCYNKHKAFIEYIKERDKLVRGKDGY</sequence>
<comment type="caution">
    <text evidence="1">The sequence shown here is derived from an EMBL/GenBank/DDBJ whole genome shotgun (WGS) entry which is preliminary data.</text>
</comment>
<dbReference type="EMBL" id="QFPW01000021">
    <property type="protein sequence ID" value="PZQ46782.1"/>
    <property type="molecule type" value="Genomic_DNA"/>
</dbReference>
<protein>
    <submittedName>
        <fullName evidence="1">Anaerobic dehydrogenase</fullName>
    </submittedName>
</protein>
<reference evidence="1 2" key="1">
    <citation type="submission" date="2017-08" db="EMBL/GenBank/DDBJ databases">
        <title>Infants hospitalized years apart are colonized by the same room-sourced microbial strains.</title>
        <authorList>
            <person name="Brooks B."/>
            <person name="Olm M.R."/>
            <person name="Firek B.A."/>
            <person name="Baker R."/>
            <person name="Thomas B.C."/>
            <person name="Morowitz M.J."/>
            <person name="Banfield J.F."/>
        </authorList>
    </citation>
    <scope>NUCLEOTIDE SEQUENCE [LARGE SCALE GENOMIC DNA]</scope>
    <source>
        <strain evidence="1">S2_005_002_R2_34</strain>
    </source>
</reference>
<organism evidence="1 2">
    <name type="scientific">Rhodovulum sulfidophilum</name>
    <name type="common">Rhodobacter sulfidophilus</name>
    <dbReference type="NCBI Taxonomy" id="35806"/>
    <lineage>
        <taxon>Bacteria</taxon>
        <taxon>Pseudomonadati</taxon>
        <taxon>Pseudomonadota</taxon>
        <taxon>Alphaproteobacteria</taxon>
        <taxon>Rhodobacterales</taxon>
        <taxon>Paracoccaceae</taxon>
        <taxon>Rhodovulum</taxon>
    </lineage>
</organism>